<evidence type="ECO:0000313" key="2">
    <source>
        <dbReference type="EMBL" id="PVU98459.1"/>
    </source>
</evidence>
<dbReference type="Proteomes" id="UP000245609">
    <property type="component" value="Unassembled WGS sequence"/>
</dbReference>
<evidence type="ECO:0000313" key="3">
    <source>
        <dbReference type="Proteomes" id="UP000245609"/>
    </source>
</evidence>
<dbReference type="EMBL" id="MBFS01002374">
    <property type="protein sequence ID" value="PVU98459.1"/>
    <property type="molecule type" value="Genomic_DNA"/>
</dbReference>
<feature type="compositionally biased region" description="Polar residues" evidence="1">
    <location>
        <begin position="288"/>
        <end position="298"/>
    </location>
</feature>
<feature type="compositionally biased region" description="Polar residues" evidence="1">
    <location>
        <begin position="254"/>
        <end position="282"/>
    </location>
</feature>
<accession>A0A2T9Z1M0</accession>
<feature type="region of interest" description="Disordered" evidence="1">
    <location>
        <begin position="1"/>
        <end position="72"/>
    </location>
</feature>
<dbReference type="AlphaFoldDB" id="A0A2T9Z1M0"/>
<reference evidence="2 3" key="1">
    <citation type="journal article" date="2018" name="MBio">
        <title>Comparative Genomics Reveals the Core Gene Toolbox for the Fungus-Insect Symbiosis.</title>
        <authorList>
            <person name="Wang Y."/>
            <person name="Stata M."/>
            <person name="Wang W."/>
            <person name="Stajich J.E."/>
            <person name="White M.M."/>
            <person name="Moncalvo J.M."/>
        </authorList>
    </citation>
    <scope>NUCLEOTIDE SEQUENCE [LARGE SCALE GENOMIC DNA]</scope>
    <source>
        <strain evidence="2 3">SC-DP-2</strain>
    </source>
</reference>
<comment type="caution">
    <text evidence="2">The sequence shown here is derived from an EMBL/GenBank/DDBJ whole genome shotgun (WGS) entry which is preliminary data.</text>
</comment>
<organism evidence="2 3">
    <name type="scientific">Smittium megazygosporum</name>
    <dbReference type="NCBI Taxonomy" id="133381"/>
    <lineage>
        <taxon>Eukaryota</taxon>
        <taxon>Fungi</taxon>
        <taxon>Fungi incertae sedis</taxon>
        <taxon>Zoopagomycota</taxon>
        <taxon>Kickxellomycotina</taxon>
        <taxon>Harpellomycetes</taxon>
        <taxon>Harpellales</taxon>
        <taxon>Legeriomycetaceae</taxon>
        <taxon>Smittium</taxon>
    </lineage>
</organism>
<feature type="compositionally biased region" description="Acidic residues" evidence="1">
    <location>
        <begin position="31"/>
        <end position="50"/>
    </location>
</feature>
<feature type="region of interest" description="Disordered" evidence="1">
    <location>
        <begin position="252"/>
        <end position="298"/>
    </location>
</feature>
<name>A0A2T9Z1M0_9FUNG</name>
<evidence type="ECO:0000256" key="1">
    <source>
        <dbReference type="SAM" id="MobiDB-lite"/>
    </source>
</evidence>
<feature type="non-terminal residue" evidence="2">
    <location>
        <position position="1"/>
    </location>
</feature>
<sequence length="298" mass="33956">TTKEMDAVFRVPEDSDNKTILDTNEPPTENGDTDSEPYDTASEGETELDPIGDSQINQGTSPNTDNDTLFEDNSQPIDLLLPQEYSRSEYKSAFIKDQSILGDRHFVDAVIEKVVIPNKEWYTSTEKDKYVKDTIRKYQLRENQHQDFDFKDGLAKGFCQGVLPRVNPRLTRPIDYFVHTILQDPDSLASATATELAQLMQELLFSFYIPCHPGTRRRGLLLNMWARFKNGKKQPTSTKDQKGEDIAIDKEIVPNSSIHNLPNPTSQIPEHSPDLNSNNFENTRSRSFDQQGQGRRTE</sequence>
<feature type="compositionally biased region" description="Basic and acidic residues" evidence="1">
    <location>
        <begin position="1"/>
        <end position="19"/>
    </location>
</feature>
<protein>
    <submittedName>
        <fullName evidence="2">Uncharacterized protein</fullName>
    </submittedName>
</protein>
<feature type="compositionally biased region" description="Polar residues" evidence="1">
    <location>
        <begin position="54"/>
        <end position="72"/>
    </location>
</feature>
<gene>
    <name evidence="2" type="ORF">BB560_005665</name>
</gene>
<keyword evidence="3" id="KW-1185">Reference proteome</keyword>
<proteinExistence type="predicted"/>